<dbReference type="EMBL" id="CZDF01000174">
    <property type="protein sequence ID" value="CUR35557.1"/>
    <property type="molecule type" value="Genomic_DNA"/>
</dbReference>
<dbReference type="OrthoDB" id="571842at2"/>
<keyword evidence="3" id="KW-1185">Reference proteome</keyword>
<protein>
    <submittedName>
        <fullName evidence="2">Uncharacterized protein</fullName>
    </submittedName>
</protein>
<evidence type="ECO:0000313" key="2">
    <source>
        <dbReference type="EMBL" id="CUR35557.1"/>
    </source>
</evidence>
<dbReference type="STRING" id="671072.PL9214670183"/>
<feature type="chain" id="PRO_5012565879" evidence="1">
    <location>
        <begin position="31"/>
        <end position="244"/>
    </location>
</feature>
<organism evidence="2 3">
    <name type="scientific">Planktothrix tepida PCC 9214</name>
    <dbReference type="NCBI Taxonomy" id="671072"/>
    <lineage>
        <taxon>Bacteria</taxon>
        <taxon>Bacillati</taxon>
        <taxon>Cyanobacteriota</taxon>
        <taxon>Cyanophyceae</taxon>
        <taxon>Oscillatoriophycideae</taxon>
        <taxon>Oscillatoriales</taxon>
        <taxon>Microcoleaceae</taxon>
        <taxon>Planktothrix</taxon>
    </lineage>
</organism>
<reference evidence="3" key="1">
    <citation type="submission" date="2015-10" db="EMBL/GenBank/DDBJ databases">
        <authorList>
            <person name="Regsiter A."/>
            <person name="william w."/>
        </authorList>
    </citation>
    <scope>NUCLEOTIDE SEQUENCE [LARGE SCALE GENOMIC DNA]</scope>
</reference>
<dbReference type="RefSeq" id="WP_072722514.1">
    <property type="nucleotide sequence ID" value="NZ_LN889815.1"/>
</dbReference>
<gene>
    <name evidence="2" type="ORF">PL9214670183</name>
</gene>
<dbReference type="Proteomes" id="UP000184315">
    <property type="component" value="Unassembled WGS sequence"/>
</dbReference>
<sequence>MLKFQPKKRLIVAILTSSFLWNLSSQSVQAAPLDFLGNNPLSDFLAQIQQFIDHAEQYIDQVISEKIQPLEDMIQADLQSVFKEAKGALGLPDPIAARQEIEGTLSETDIAVNPLEKATNEADRQITRASAAAVLGTEGQQQTAEELAITQDSVDAVQQQASQAASEVVTQNVMKQIAQQNVQMSSLLGSLRKDSLQTAQRQELTNLNLTNISRTLDGQNQVRQSEVVGAGMESYRISAGAILF</sequence>
<proteinExistence type="predicted"/>
<feature type="signal peptide" evidence="1">
    <location>
        <begin position="1"/>
        <end position="30"/>
    </location>
</feature>
<evidence type="ECO:0000313" key="3">
    <source>
        <dbReference type="Proteomes" id="UP000184315"/>
    </source>
</evidence>
<accession>A0A1J1LSI9</accession>
<dbReference type="AlphaFoldDB" id="A0A1J1LSI9"/>
<evidence type="ECO:0000256" key="1">
    <source>
        <dbReference type="SAM" id="SignalP"/>
    </source>
</evidence>
<keyword evidence="1" id="KW-0732">Signal</keyword>
<name>A0A1J1LSI9_9CYAN</name>